<evidence type="ECO:0000313" key="1">
    <source>
        <dbReference type="EMBL" id="CAG8786134.1"/>
    </source>
</evidence>
<dbReference type="Proteomes" id="UP000789342">
    <property type="component" value="Unassembled WGS sequence"/>
</dbReference>
<name>A0A9N9JMK2_9GLOM</name>
<gene>
    <name evidence="1" type="ORF">AMORRO_LOCUS17746</name>
</gene>
<proteinExistence type="predicted"/>
<evidence type="ECO:0000313" key="2">
    <source>
        <dbReference type="Proteomes" id="UP000789342"/>
    </source>
</evidence>
<dbReference type="OrthoDB" id="2442728at2759"/>
<dbReference type="AlphaFoldDB" id="A0A9N9JMK2"/>
<protein>
    <submittedName>
        <fullName evidence="1">383_t:CDS:1</fullName>
    </submittedName>
</protein>
<organism evidence="1 2">
    <name type="scientific">Acaulospora morrowiae</name>
    <dbReference type="NCBI Taxonomy" id="94023"/>
    <lineage>
        <taxon>Eukaryota</taxon>
        <taxon>Fungi</taxon>
        <taxon>Fungi incertae sedis</taxon>
        <taxon>Mucoromycota</taxon>
        <taxon>Glomeromycotina</taxon>
        <taxon>Glomeromycetes</taxon>
        <taxon>Diversisporales</taxon>
        <taxon>Acaulosporaceae</taxon>
        <taxon>Acaulospora</taxon>
    </lineage>
</organism>
<feature type="non-terminal residue" evidence="1">
    <location>
        <position position="149"/>
    </location>
</feature>
<dbReference type="EMBL" id="CAJVPV010056819">
    <property type="protein sequence ID" value="CAG8786134.1"/>
    <property type="molecule type" value="Genomic_DNA"/>
</dbReference>
<accession>A0A9N9JMK2</accession>
<reference evidence="1" key="1">
    <citation type="submission" date="2021-06" db="EMBL/GenBank/DDBJ databases">
        <authorList>
            <person name="Kallberg Y."/>
            <person name="Tangrot J."/>
            <person name="Rosling A."/>
        </authorList>
    </citation>
    <scope>NUCLEOTIDE SEQUENCE</scope>
    <source>
        <strain evidence="1">CL551</strain>
    </source>
</reference>
<feature type="non-terminal residue" evidence="1">
    <location>
        <position position="1"/>
    </location>
</feature>
<comment type="caution">
    <text evidence="1">The sequence shown here is derived from an EMBL/GenBank/DDBJ whole genome shotgun (WGS) entry which is preliminary data.</text>
</comment>
<sequence length="149" mass="17066">TGVIEIESTQFPSGFTLPDMKIHDYRWTGFWRSLEKVAGNRYTAKCSYCNYELSGRPERLHTHVLTCGSWPVAEKSSYIKETANSTPISRKKIKISSISDQEQSTSIDATDNPSSIIKHQESLMNWCVKPILQDKYDKINEKLLDTIVY</sequence>
<keyword evidence="2" id="KW-1185">Reference proteome</keyword>